<protein>
    <submittedName>
        <fullName evidence="1">Uncharacterized protein</fullName>
    </submittedName>
</protein>
<dbReference type="InterPro" id="IPR040521">
    <property type="entry name" value="KDZ"/>
</dbReference>
<evidence type="ECO:0000313" key="2">
    <source>
        <dbReference type="Proteomes" id="UP001194468"/>
    </source>
</evidence>
<dbReference type="EMBL" id="WHUW01000004">
    <property type="protein sequence ID" value="KAF8447619.1"/>
    <property type="molecule type" value="Genomic_DNA"/>
</dbReference>
<dbReference type="PANTHER" id="PTHR33096">
    <property type="entry name" value="CXC2 DOMAIN-CONTAINING PROTEIN"/>
    <property type="match status" value="1"/>
</dbReference>
<organism evidence="1 2">
    <name type="scientific">Boletus edulis BED1</name>
    <dbReference type="NCBI Taxonomy" id="1328754"/>
    <lineage>
        <taxon>Eukaryota</taxon>
        <taxon>Fungi</taxon>
        <taxon>Dikarya</taxon>
        <taxon>Basidiomycota</taxon>
        <taxon>Agaricomycotina</taxon>
        <taxon>Agaricomycetes</taxon>
        <taxon>Agaricomycetidae</taxon>
        <taxon>Boletales</taxon>
        <taxon>Boletineae</taxon>
        <taxon>Boletaceae</taxon>
        <taxon>Boletoideae</taxon>
        <taxon>Boletus</taxon>
    </lineage>
</organism>
<dbReference type="AlphaFoldDB" id="A0AAD4C332"/>
<gene>
    <name evidence="1" type="ORF">L210DRAFT_3609891</name>
</gene>
<comment type="caution">
    <text evidence="1">The sequence shown here is derived from an EMBL/GenBank/DDBJ whole genome shotgun (WGS) entry which is preliminary data.</text>
</comment>
<name>A0AAD4C332_BOLED</name>
<reference evidence="1" key="1">
    <citation type="submission" date="2019-10" db="EMBL/GenBank/DDBJ databases">
        <authorList>
            <consortium name="DOE Joint Genome Institute"/>
            <person name="Kuo A."/>
            <person name="Miyauchi S."/>
            <person name="Kiss E."/>
            <person name="Drula E."/>
            <person name="Kohler A."/>
            <person name="Sanchez-Garcia M."/>
            <person name="Andreopoulos B."/>
            <person name="Barry K.W."/>
            <person name="Bonito G."/>
            <person name="Buee M."/>
            <person name="Carver A."/>
            <person name="Chen C."/>
            <person name="Cichocki N."/>
            <person name="Clum A."/>
            <person name="Culley D."/>
            <person name="Crous P.W."/>
            <person name="Fauchery L."/>
            <person name="Girlanda M."/>
            <person name="Hayes R."/>
            <person name="Keri Z."/>
            <person name="LaButti K."/>
            <person name="Lipzen A."/>
            <person name="Lombard V."/>
            <person name="Magnuson J."/>
            <person name="Maillard F."/>
            <person name="Morin E."/>
            <person name="Murat C."/>
            <person name="Nolan M."/>
            <person name="Ohm R."/>
            <person name="Pangilinan J."/>
            <person name="Pereira M."/>
            <person name="Perotto S."/>
            <person name="Peter M."/>
            <person name="Riley R."/>
            <person name="Sitrit Y."/>
            <person name="Stielow B."/>
            <person name="Szollosi G."/>
            <person name="Zifcakova L."/>
            <person name="Stursova M."/>
            <person name="Spatafora J.W."/>
            <person name="Tedersoo L."/>
            <person name="Vaario L.-M."/>
            <person name="Yamada A."/>
            <person name="Yan M."/>
            <person name="Wang P."/>
            <person name="Xu J."/>
            <person name="Bruns T."/>
            <person name="Baldrian P."/>
            <person name="Vilgalys R."/>
            <person name="Henrissat B."/>
            <person name="Grigoriev I.V."/>
            <person name="Hibbett D."/>
            <person name="Nagy L.G."/>
            <person name="Martin F.M."/>
        </authorList>
    </citation>
    <scope>NUCLEOTIDE SEQUENCE</scope>
    <source>
        <strain evidence="1">BED1</strain>
    </source>
</reference>
<sequence length="641" mass="72787">MTYTHHLRVQLSTAFDVYLEILRRIRASLNHTLGRAGPTWKLRGACPCCAFTQPDEPVLSPARLHSMDGNFSTKRLDGSGHTDLREFASNYFVPEDQVNQFKDDVRQRTRGDGGQGHCGDNWRAANPGEEDQVKVFTQTGIFLLACRHGFVECVIEMKNSGELAKYSLAAVNQVLEVCGKNQGIGHDISCASKSTVASSSLGPKAAELNLQIVVNAFHGFAHNRTCQLDNHPLYLRGFGNEDLETCERIFSSSNSTAPLIRHASYFHWKQFIDLHFDQWDQDKYLELGKFLIDNYRQALRIIDQYTKQLQAFKRTTGFTDEDFEQWYNEEKTYLHDCAKEPKGTALAVEYVELLQKFQFAEATYASTSTVPFLTYTPAQYIPGSGLNTTARRCTNAVTAEHTSALRKYQLMANAVEHFEKVNGITTRWTPDDPEYKASVDYVKHRAFIRTVEELEGLLVQRLFELSKANLAGTGYKMRKHISKALTRRSATIRAAIERYNKLAPRQKPPRPKLEYTEVIGYASLGDFALLKTSRSDILTKPWVVATNRELMMKYFKVLRSREEIDRLNVEVHRLAIWVDFDEEKIRLSMAKLKLEDSPGVRPCGGGVLVPNLEEVVEDDEDDEPISNDQALLLAECLDRVS</sequence>
<accession>A0AAD4C332</accession>
<reference evidence="1" key="2">
    <citation type="journal article" date="2020" name="Nat. Commun.">
        <title>Large-scale genome sequencing of mycorrhizal fungi provides insights into the early evolution of symbiotic traits.</title>
        <authorList>
            <person name="Miyauchi S."/>
            <person name="Kiss E."/>
            <person name="Kuo A."/>
            <person name="Drula E."/>
            <person name="Kohler A."/>
            <person name="Sanchez-Garcia M."/>
            <person name="Morin E."/>
            <person name="Andreopoulos B."/>
            <person name="Barry K.W."/>
            <person name="Bonito G."/>
            <person name="Buee M."/>
            <person name="Carver A."/>
            <person name="Chen C."/>
            <person name="Cichocki N."/>
            <person name="Clum A."/>
            <person name="Culley D."/>
            <person name="Crous P.W."/>
            <person name="Fauchery L."/>
            <person name="Girlanda M."/>
            <person name="Hayes R.D."/>
            <person name="Keri Z."/>
            <person name="LaButti K."/>
            <person name="Lipzen A."/>
            <person name="Lombard V."/>
            <person name="Magnuson J."/>
            <person name="Maillard F."/>
            <person name="Murat C."/>
            <person name="Nolan M."/>
            <person name="Ohm R.A."/>
            <person name="Pangilinan J."/>
            <person name="Pereira M.F."/>
            <person name="Perotto S."/>
            <person name="Peter M."/>
            <person name="Pfister S."/>
            <person name="Riley R."/>
            <person name="Sitrit Y."/>
            <person name="Stielow J.B."/>
            <person name="Szollosi G."/>
            <person name="Zifcakova L."/>
            <person name="Stursova M."/>
            <person name="Spatafora J.W."/>
            <person name="Tedersoo L."/>
            <person name="Vaario L.M."/>
            <person name="Yamada A."/>
            <person name="Yan M."/>
            <person name="Wang P."/>
            <person name="Xu J."/>
            <person name="Bruns T."/>
            <person name="Baldrian P."/>
            <person name="Vilgalys R."/>
            <person name="Dunand C."/>
            <person name="Henrissat B."/>
            <person name="Grigoriev I.V."/>
            <person name="Hibbett D."/>
            <person name="Nagy L.G."/>
            <person name="Martin F.M."/>
        </authorList>
    </citation>
    <scope>NUCLEOTIDE SEQUENCE</scope>
    <source>
        <strain evidence="1">BED1</strain>
    </source>
</reference>
<dbReference type="Pfam" id="PF18758">
    <property type="entry name" value="KDZ"/>
    <property type="match status" value="1"/>
</dbReference>
<evidence type="ECO:0000313" key="1">
    <source>
        <dbReference type="EMBL" id="KAF8447619.1"/>
    </source>
</evidence>
<proteinExistence type="predicted"/>
<dbReference type="Proteomes" id="UP001194468">
    <property type="component" value="Unassembled WGS sequence"/>
</dbReference>
<dbReference type="PANTHER" id="PTHR33096:SF1">
    <property type="entry name" value="CXC1-LIKE CYSTEINE CLUSTER ASSOCIATED WITH KDZ TRANSPOSASES DOMAIN-CONTAINING PROTEIN"/>
    <property type="match status" value="1"/>
</dbReference>
<keyword evidence="2" id="KW-1185">Reference proteome</keyword>